<gene>
    <name evidence="2" type="ORF">G5B40_01175</name>
</gene>
<feature type="compositionally biased region" description="Basic residues" evidence="1">
    <location>
        <begin position="75"/>
        <end position="85"/>
    </location>
</feature>
<evidence type="ECO:0000313" key="3">
    <source>
        <dbReference type="Proteomes" id="UP000503336"/>
    </source>
</evidence>
<proteinExistence type="predicted"/>
<dbReference type="AlphaFoldDB" id="A0A7L5BVG3"/>
<sequence length="85" mass="9679">MLVSLDHPGIVLWAATGAPVMGRLSGDAVERMNSVRARIHAEADIAAERRSERRKARGARHRRTEPRPVRVEHRWPRRRRPATSA</sequence>
<dbReference type="RefSeq" id="WP_165094008.1">
    <property type="nucleotide sequence ID" value="NZ_CP049056.1"/>
</dbReference>
<name>A0A7L5BVG3_9RHOB</name>
<evidence type="ECO:0000256" key="1">
    <source>
        <dbReference type="SAM" id="MobiDB-lite"/>
    </source>
</evidence>
<feature type="compositionally biased region" description="Basic residues" evidence="1">
    <location>
        <begin position="52"/>
        <end position="64"/>
    </location>
</feature>
<protein>
    <submittedName>
        <fullName evidence="2">Uncharacterized protein</fullName>
    </submittedName>
</protein>
<keyword evidence="3" id="KW-1185">Reference proteome</keyword>
<dbReference type="KEGG" id="hdh:G5B40_01175"/>
<dbReference type="Proteomes" id="UP000503336">
    <property type="component" value="Chromosome"/>
</dbReference>
<accession>A0A7L5BVG3</accession>
<dbReference type="EMBL" id="CP049056">
    <property type="protein sequence ID" value="QIE54176.1"/>
    <property type="molecule type" value="Genomic_DNA"/>
</dbReference>
<organism evidence="2 3">
    <name type="scientific">Pikeienuella piscinae</name>
    <dbReference type="NCBI Taxonomy" id="2748098"/>
    <lineage>
        <taxon>Bacteria</taxon>
        <taxon>Pseudomonadati</taxon>
        <taxon>Pseudomonadota</taxon>
        <taxon>Alphaproteobacteria</taxon>
        <taxon>Rhodobacterales</taxon>
        <taxon>Paracoccaceae</taxon>
        <taxon>Pikeienuella</taxon>
    </lineage>
</organism>
<reference evidence="2 3" key="1">
    <citation type="submission" date="2020-02" db="EMBL/GenBank/DDBJ databases">
        <title>complete genome sequence of Rhodobacteraceae bacterium.</title>
        <authorList>
            <person name="Park J."/>
            <person name="Kim Y.-S."/>
            <person name="Kim K.-H."/>
        </authorList>
    </citation>
    <scope>NUCLEOTIDE SEQUENCE [LARGE SCALE GENOMIC DNA]</scope>
    <source>
        <strain evidence="2 3">RR4-56</strain>
    </source>
</reference>
<evidence type="ECO:0000313" key="2">
    <source>
        <dbReference type="EMBL" id="QIE54176.1"/>
    </source>
</evidence>
<feature type="compositionally biased region" description="Basic and acidic residues" evidence="1">
    <location>
        <begin position="65"/>
        <end position="74"/>
    </location>
</feature>
<feature type="region of interest" description="Disordered" evidence="1">
    <location>
        <begin position="45"/>
        <end position="85"/>
    </location>
</feature>